<organism evidence="2 3">
    <name type="scientific">Candidatus Accumulibacter phosphatis</name>
    <dbReference type="NCBI Taxonomy" id="327160"/>
    <lineage>
        <taxon>Bacteria</taxon>
        <taxon>Pseudomonadati</taxon>
        <taxon>Pseudomonadota</taxon>
        <taxon>Betaproteobacteria</taxon>
        <taxon>Candidatus Accumulibacter</taxon>
    </lineage>
</organism>
<dbReference type="EMBL" id="PDHS01000360">
    <property type="protein sequence ID" value="MQM31682.1"/>
    <property type="molecule type" value="Genomic_DNA"/>
</dbReference>
<accession>A0A6A7RXL3</accession>
<protein>
    <submittedName>
        <fullName evidence="2">Uncharacterized protein</fullName>
    </submittedName>
</protein>
<name>A0A6A7RXL3_9PROT</name>
<feature type="non-terminal residue" evidence="2">
    <location>
        <position position="1"/>
    </location>
</feature>
<feature type="compositionally biased region" description="Basic and acidic residues" evidence="1">
    <location>
        <begin position="31"/>
        <end position="42"/>
    </location>
</feature>
<feature type="compositionally biased region" description="Gly residues" evidence="1">
    <location>
        <begin position="14"/>
        <end position="26"/>
    </location>
</feature>
<gene>
    <name evidence="2" type="ORF">CRU78_14630</name>
</gene>
<reference evidence="2 3" key="1">
    <citation type="submission" date="2017-09" db="EMBL/GenBank/DDBJ databases">
        <title>Metagenomic Analysis Reveals Denitrifying Candidatus Accumulibacter and Flanking Population as a Source of N2O.</title>
        <authorList>
            <person name="Gao H."/>
            <person name="Mao Y."/>
            <person name="Zhao X."/>
            <person name="Liu W.-T."/>
            <person name="Zhang T."/>
            <person name="Wells G."/>
        </authorList>
    </citation>
    <scope>NUCLEOTIDE SEQUENCE [LARGE SCALE GENOMIC DNA]</scope>
    <source>
        <strain evidence="2">CANDO_2_IC</strain>
    </source>
</reference>
<feature type="region of interest" description="Disordered" evidence="1">
    <location>
        <begin position="13"/>
        <end position="52"/>
    </location>
</feature>
<sequence>AAFVGQVDELAAGGVTGRGQGHGAGSGLDFCPRHGERSDPKKASHCGPRSVEHRQVGPWPVMAVENTGPFHGATIALL</sequence>
<evidence type="ECO:0000313" key="2">
    <source>
        <dbReference type="EMBL" id="MQM31682.1"/>
    </source>
</evidence>
<evidence type="ECO:0000313" key="3">
    <source>
        <dbReference type="Proteomes" id="UP000342300"/>
    </source>
</evidence>
<dbReference type="AlphaFoldDB" id="A0A6A7RXL3"/>
<comment type="caution">
    <text evidence="2">The sequence shown here is derived from an EMBL/GenBank/DDBJ whole genome shotgun (WGS) entry which is preliminary data.</text>
</comment>
<proteinExistence type="predicted"/>
<dbReference type="Proteomes" id="UP000342300">
    <property type="component" value="Unassembled WGS sequence"/>
</dbReference>
<evidence type="ECO:0000256" key="1">
    <source>
        <dbReference type="SAM" id="MobiDB-lite"/>
    </source>
</evidence>